<dbReference type="PROSITE" id="PS50994">
    <property type="entry name" value="INTEGRASE"/>
    <property type="match status" value="1"/>
</dbReference>
<dbReference type="InterPro" id="IPR036397">
    <property type="entry name" value="RNaseH_sf"/>
</dbReference>
<dbReference type="Proteomes" id="UP000479710">
    <property type="component" value="Unassembled WGS sequence"/>
</dbReference>
<protein>
    <recommendedName>
        <fullName evidence="1">Integrase catalytic domain-containing protein</fullName>
    </recommendedName>
</protein>
<comment type="caution">
    <text evidence="2">The sequence shown here is derived from an EMBL/GenBank/DDBJ whole genome shotgun (WGS) entry which is preliminary data.</text>
</comment>
<dbReference type="AlphaFoldDB" id="A0A6G1EA60"/>
<keyword evidence="3" id="KW-1185">Reference proteome</keyword>
<dbReference type="GO" id="GO:0003676">
    <property type="term" value="F:nucleic acid binding"/>
    <property type="evidence" value="ECO:0007669"/>
    <property type="project" value="InterPro"/>
</dbReference>
<accession>A0A6G1EA60</accession>
<dbReference type="PANTHER" id="PTHR35046:SF26">
    <property type="entry name" value="RNA-DIRECTED DNA POLYMERASE"/>
    <property type="match status" value="1"/>
</dbReference>
<dbReference type="OrthoDB" id="1305839at2759"/>
<dbReference type="GO" id="GO:0015074">
    <property type="term" value="P:DNA integration"/>
    <property type="evidence" value="ECO:0007669"/>
    <property type="project" value="InterPro"/>
</dbReference>
<sequence>MAVWANNALDFIEGLPKVSSKSVILTMVDRFSKYVHFIALPHPYSTKSMARVFFTEIVLLYGVPVSIIFDRDPAFTASFW</sequence>
<dbReference type="InterPro" id="IPR012337">
    <property type="entry name" value="RNaseH-like_sf"/>
</dbReference>
<proteinExistence type="predicted"/>
<evidence type="ECO:0000259" key="1">
    <source>
        <dbReference type="PROSITE" id="PS50994"/>
    </source>
</evidence>
<dbReference type="PANTHER" id="PTHR35046">
    <property type="entry name" value="ZINC KNUCKLE (CCHC-TYPE) FAMILY PROTEIN"/>
    <property type="match status" value="1"/>
</dbReference>
<gene>
    <name evidence="2" type="ORF">E2562_013398</name>
</gene>
<reference evidence="2 3" key="1">
    <citation type="submission" date="2019-11" db="EMBL/GenBank/DDBJ databases">
        <title>Whole genome sequence of Oryza granulata.</title>
        <authorList>
            <person name="Li W."/>
        </authorList>
    </citation>
    <scope>NUCLEOTIDE SEQUENCE [LARGE SCALE GENOMIC DNA]</scope>
    <source>
        <strain evidence="3">cv. Menghai</strain>
        <tissue evidence="2">Leaf</tissue>
    </source>
</reference>
<dbReference type="EMBL" id="SPHZ02000004">
    <property type="protein sequence ID" value="KAF0921660.1"/>
    <property type="molecule type" value="Genomic_DNA"/>
</dbReference>
<evidence type="ECO:0000313" key="2">
    <source>
        <dbReference type="EMBL" id="KAF0921660.1"/>
    </source>
</evidence>
<dbReference type="Gene3D" id="3.30.420.10">
    <property type="entry name" value="Ribonuclease H-like superfamily/Ribonuclease H"/>
    <property type="match status" value="1"/>
</dbReference>
<dbReference type="InterPro" id="IPR001584">
    <property type="entry name" value="Integrase_cat-core"/>
</dbReference>
<dbReference type="SUPFAM" id="SSF53098">
    <property type="entry name" value="Ribonuclease H-like"/>
    <property type="match status" value="1"/>
</dbReference>
<name>A0A6G1EA60_9ORYZ</name>
<evidence type="ECO:0000313" key="3">
    <source>
        <dbReference type="Proteomes" id="UP000479710"/>
    </source>
</evidence>
<organism evidence="2 3">
    <name type="scientific">Oryza meyeriana var. granulata</name>
    <dbReference type="NCBI Taxonomy" id="110450"/>
    <lineage>
        <taxon>Eukaryota</taxon>
        <taxon>Viridiplantae</taxon>
        <taxon>Streptophyta</taxon>
        <taxon>Embryophyta</taxon>
        <taxon>Tracheophyta</taxon>
        <taxon>Spermatophyta</taxon>
        <taxon>Magnoliopsida</taxon>
        <taxon>Liliopsida</taxon>
        <taxon>Poales</taxon>
        <taxon>Poaceae</taxon>
        <taxon>BOP clade</taxon>
        <taxon>Oryzoideae</taxon>
        <taxon>Oryzeae</taxon>
        <taxon>Oryzinae</taxon>
        <taxon>Oryza</taxon>
        <taxon>Oryza meyeriana</taxon>
    </lineage>
</organism>
<feature type="domain" description="Integrase catalytic" evidence="1">
    <location>
        <begin position="1"/>
        <end position="80"/>
    </location>
</feature>